<comment type="catalytic activity">
    <reaction evidence="9">
        <text>Zn(2+)(in) + ATP + H2O = Zn(2+)(out) + ADP + phosphate + H(+)</text>
        <dbReference type="Rhea" id="RHEA:20621"/>
        <dbReference type="ChEBI" id="CHEBI:15377"/>
        <dbReference type="ChEBI" id="CHEBI:15378"/>
        <dbReference type="ChEBI" id="CHEBI:29105"/>
        <dbReference type="ChEBI" id="CHEBI:30616"/>
        <dbReference type="ChEBI" id="CHEBI:43474"/>
        <dbReference type="ChEBI" id="CHEBI:456216"/>
        <dbReference type="EC" id="7.2.2.12"/>
    </reaction>
</comment>
<evidence type="ECO:0000256" key="5">
    <source>
        <dbReference type="ARBA" id="ARBA00022967"/>
    </source>
</evidence>
<dbReference type="InterPro" id="IPR008250">
    <property type="entry name" value="ATPase_P-typ_transduc_dom_A_sf"/>
</dbReference>
<dbReference type="Gene3D" id="2.70.150.10">
    <property type="entry name" value="Calcium-transporting ATPase, cytoplasmic transduction domain A"/>
    <property type="match status" value="1"/>
</dbReference>
<dbReference type="AlphaFoldDB" id="B3DVL7"/>
<dbReference type="NCBIfam" id="TIGR01512">
    <property type="entry name" value="ATPase-IB2_Cd"/>
    <property type="match status" value="1"/>
</dbReference>
<dbReference type="eggNOG" id="COG2217">
    <property type="taxonomic scope" value="Bacteria"/>
</dbReference>
<dbReference type="SFLD" id="SFLDS00003">
    <property type="entry name" value="Haloacid_Dehalogenase"/>
    <property type="match status" value="1"/>
</dbReference>
<dbReference type="Pfam" id="PF00122">
    <property type="entry name" value="E1-E2_ATPase"/>
    <property type="match status" value="1"/>
</dbReference>
<dbReference type="Proteomes" id="UP000009149">
    <property type="component" value="Chromosome"/>
</dbReference>
<dbReference type="Gene3D" id="3.40.1110.10">
    <property type="entry name" value="Calcium-transporting ATPase, cytoplasmic domain N"/>
    <property type="match status" value="1"/>
</dbReference>
<dbReference type="SFLD" id="SFLDF00027">
    <property type="entry name" value="p-type_atpase"/>
    <property type="match status" value="1"/>
</dbReference>
<dbReference type="InterPro" id="IPR059000">
    <property type="entry name" value="ATPase_P-type_domA"/>
</dbReference>
<dbReference type="GO" id="GO:0005886">
    <property type="term" value="C:plasma membrane"/>
    <property type="evidence" value="ECO:0007669"/>
    <property type="project" value="UniProtKB-SubCell"/>
</dbReference>
<dbReference type="InterPro" id="IPR036412">
    <property type="entry name" value="HAD-like_sf"/>
</dbReference>
<name>B3DVL7_METI4</name>
<dbReference type="GO" id="GO:0015086">
    <property type="term" value="F:cadmium ion transmembrane transporter activity"/>
    <property type="evidence" value="ECO:0007669"/>
    <property type="project" value="TreeGrafter"/>
</dbReference>
<evidence type="ECO:0000256" key="3">
    <source>
        <dbReference type="ARBA" id="ARBA00022692"/>
    </source>
</evidence>
<dbReference type="SUPFAM" id="SSF81653">
    <property type="entry name" value="Calcium ATPase, transduction domain A"/>
    <property type="match status" value="1"/>
</dbReference>
<dbReference type="InterPro" id="IPR023214">
    <property type="entry name" value="HAD_sf"/>
</dbReference>
<dbReference type="EC" id="7.2.2.12" evidence="8"/>
<evidence type="ECO:0000256" key="7">
    <source>
        <dbReference type="ARBA" id="ARBA00023136"/>
    </source>
</evidence>
<dbReference type="SUPFAM" id="SSF56784">
    <property type="entry name" value="HAD-like"/>
    <property type="match status" value="1"/>
</dbReference>
<evidence type="ECO:0000313" key="13">
    <source>
        <dbReference type="Proteomes" id="UP000009149"/>
    </source>
</evidence>
<feature type="transmembrane region" description="Helical" evidence="10">
    <location>
        <begin position="90"/>
        <end position="114"/>
    </location>
</feature>
<dbReference type="STRING" id="481448.Minf_1316"/>
<gene>
    <name evidence="12" type="primary">zntA</name>
    <name evidence="12" type="ordered locus">Minf_1316</name>
</gene>
<keyword evidence="3 10" id="KW-0812">Transmembrane</keyword>
<dbReference type="InterPro" id="IPR044492">
    <property type="entry name" value="P_typ_ATPase_HD_dom"/>
</dbReference>
<organism evidence="12 13">
    <name type="scientific">Methylacidiphilum infernorum (isolate V4)</name>
    <name type="common">Methylokorus infernorum (strain V4)</name>
    <dbReference type="NCBI Taxonomy" id="481448"/>
    <lineage>
        <taxon>Bacteria</taxon>
        <taxon>Pseudomonadati</taxon>
        <taxon>Verrucomicrobiota</taxon>
        <taxon>Methylacidiphilae</taxon>
        <taxon>Methylacidiphilales</taxon>
        <taxon>Methylacidiphilaceae</taxon>
        <taxon>Methylacidiphilum (ex Ratnadevi et al. 2023)</taxon>
    </lineage>
</organism>
<dbReference type="SFLD" id="SFLDG00002">
    <property type="entry name" value="C1.7:_P-type_atpase_like"/>
    <property type="match status" value="1"/>
</dbReference>
<evidence type="ECO:0000256" key="2">
    <source>
        <dbReference type="ARBA" id="ARBA00006024"/>
    </source>
</evidence>
<feature type="transmembrane region" description="Helical" evidence="10">
    <location>
        <begin position="59"/>
        <end position="78"/>
    </location>
</feature>
<reference evidence="12 13" key="1">
    <citation type="journal article" date="2008" name="Biol. Direct">
        <title>Complete genome sequence of the extremely acidophilic methanotroph isolate V4, Methylacidiphilum infernorum, a representative of the bacterial phylum Verrucomicrobia.</title>
        <authorList>
            <person name="Hou S."/>
            <person name="Makarova K.S."/>
            <person name="Saw J.H."/>
            <person name="Senin P."/>
            <person name="Ly B.V."/>
            <person name="Zhou Z."/>
            <person name="Ren Y."/>
            <person name="Wang J."/>
            <person name="Galperin M.Y."/>
            <person name="Omelchenko M.V."/>
            <person name="Wolf Y.I."/>
            <person name="Yutin N."/>
            <person name="Koonin E.V."/>
            <person name="Stott M.B."/>
            <person name="Mountain B.W."/>
            <person name="Crowe M.A."/>
            <person name="Smirnova A.V."/>
            <person name="Dunfield P.F."/>
            <person name="Feng L."/>
            <person name="Wang L."/>
            <person name="Alam M."/>
        </authorList>
    </citation>
    <scope>NUCLEOTIDE SEQUENCE [LARGE SCALE GENOMIC DNA]</scope>
    <source>
        <strain evidence="13">Isolate V4</strain>
    </source>
</reference>
<dbReference type="InterPro" id="IPR051014">
    <property type="entry name" value="Cation_Transport_ATPase_IB"/>
</dbReference>
<dbReference type="PROSITE" id="PS00154">
    <property type="entry name" value="ATPASE_E1_E2"/>
    <property type="match status" value="1"/>
</dbReference>
<feature type="transmembrane region" description="Helical" evidence="10">
    <location>
        <begin position="578"/>
        <end position="598"/>
    </location>
</feature>
<dbReference type="InterPro" id="IPR023298">
    <property type="entry name" value="ATPase_P-typ_TM_dom_sf"/>
</dbReference>
<dbReference type="Gene3D" id="3.40.50.1000">
    <property type="entry name" value="HAD superfamily/HAD-like"/>
    <property type="match status" value="1"/>
</dbReference>
<dbReference type="EMBL" id="CP000975">
    <property type="protein sequence ID" value="ACD83370.1"/>
    <property type="molecule type" value="Genomic_DNA"/>
</dbReference>
<keyword evidence="10" id="KW-0067">ATP-binding</keyword>
<protein>
    <recommendedName>
        <fullName evidence="8">P-type Zn(2+) transporter</fullName>
        <ecNumber evidence="8">7.2.2.12</ecNumber>
    </recommendedName>
</protein>
<dbReference type="Pfam" id="PF00702">
    <property type="entry name" value="Hydrolase"/>
    <property type="match status" value="1"/>
</dbReference>
<keyword evidence="6 10" id="KW-1133">Transmembrane helix</keyword>
<dbReference type="InterPro" id="IPR023299">
    <property type="entry name" value="ATPase_P-typ_cyto_dom_N"/>
</dbReference>
<keyword evidence="10" id="KW-0547">Nucleotide-binding</keyword>
<evidence type="ECO:0000259" key="11">
    <source>
        <dbReference type="Pfam" id="PF00122"/>
    </source>
</evidence>
<evidence type="ECO:0000256" key="6">
    <source>
        <dbReference type="ARBA" id="ARBA00022989"/>
    </source>
</evidence>
<dbReference type="PANTHER" id="PTHR48085:SF5">
    <property type="entry name" value="CADMIUM_ZINC-TRANSPORTING ATPASE HMA4-RELATED"/>
    <property type="match status" value="1"/>
</dbReference>
<evidence type="ECO:0000256" key="1">
    <source>
        <dbReference type="ARBA" id="ARBA00004370"/>
    </source>
</evidence>
<dbReference type="NCBIfam" id="TIGR01494">
    <property type="entry name" value="ATPase_P-type"/>
    <property type="match status" value="1"/>
</dbReference>
<evidence type="ECO:0000256" key="4">
    <source>
        <dbReference type="ARBA" id="ARBA00022723"/>
    </source>
</evidence>
<sequence length="635" mass="68809">MMKKPHRSLGEKEKGKKNTKLEAHLSIKNGFIALITLLAIFLYLVLSYGIRGGSSYARIPLLVCYVICGIPLVVGLGVKLLRFEFGSDQLAALSIVGSFLLGEYLAGVIVILMLSGGRFLEQFAVDRASGVLKVLAGRIPRVAHLKLHSSVEDIDLGAVEVGMPLVVFPHEICPADGVVIGGKSVMDESYLTGEPFLIPKTIGSPVISGAINGEDALTIRVVNKPEDSRYAKIMAVIKKCEEEKPRMRRLAEQIGAYFTPFAIAVATLAGIISGLPLRFLSVIIIATPCPLLLAVPVAIIGSISLCARRAIIVKDGRALEQVEKCRTAIFDKTGTLTYGKPRLQEEFYSSFFPPTLVFDSVASLERYSKHPLAVAFLEEAKKRKSKFIEVSEVHEPPGNGLWGKVGKRDLWITASSKLPDHIEGRDQMPKTSGGLECVVILEGKYAATFRFRDSPRKESRPFISHLASKHGIKNVLIVSGDRESEVRYLAEQVGVSSVYAQCSPEMKLEIVKKETKKAKTLFVGDGINDAPAMMAATVGIAMGINTDVTAQAAQVVAMENSLIKVDEFMHIGKRLRKIALQSALIGILLSLAGMAVAATGKLTPVEGAVIQEIIDVLSILNALRAAFPPRVLKDF</sequence>
<evidence type="ECO:0000256" key="9">
    <source>
        <dbReference type="ARBA" id="ARBA00047308"/>
    </source>
</evidence>
<proteinExistence type="inferred from homology"/>
<feature type="transmembrane region" description="Helical" evidence="10">
    <location>
        <begin position="279"/>
        <end position="307"/>
    </location>
</feature>
<dbReference type="KEGG" id="min:Minf_1316"/>
<dbReference type="GO" id="GO:0016463">
    <property type="term" value="F:P-type zinc transporter activity"/>
    <property type="evidence" value="ECO:0007669"/>
    <property type="project" value="UniProtKB-EC"/>
</dbReference>
<keyword evidence="10" id="KW-1003">Cell membrane</keyword>
<dbReference type="NCBIfam" id="TIGR01525">
    <property type="entry name" value="ATPase-IB_hvy"/>
    <property type="match status" value="1"/>
</dbReference>
<evidence type="ECO:0000313" key="12">
    <source>
        <dbReference type="EMBL" id="ACD83370.1"/>
    </source>
</evidence>
<keyword evidence="7 10" id="KW-0472">Membrane</keyword>
<dbReference type="InterPro" id="IPR018303">
    <property type="entry name" value="ATPase_P-typ_P_site"/>
</dbReference>
<dbReference type="GO" id="GO:0046872">
    <property type="term" value="F:metal ion binding"/>
    <property type="evidence" value="ECO:0007669"/>
    <property type="project" value="UniProtKB-KW"/>
</dbReference>
<comment type="subcellular location">
    <subcellularLocation>
        <location evidence="10">Cell membrane</location>
    </subcellularLocation>
    <subcellularLocation>
        <location evidence="1">Membrane</location>
    </subcellularLocation>
</comment>
<accession>B3DVL7</accession>
<feature type="transmembrane region" description="Helical" evidence="10">
    <location>
        <begin position="30"/>
        <end position="50"/>
    </location>
</feature>
<dbReference type="InterPro" id="IPR027256">
    <property type="entry name" value="P-typ_ATPase_IB"/>
</dbReference>
<evidence type="ECO:0000256" key="10">
    <source>
        <dbReference type="RuleBase" id="RU362081"/>
    </source>
</evidence>
<keyword evidence="5" id="KW-1278">Translocase</keyword>
<dbReference type="PANTHER" id="PTHR48085">
    <property type="entry name" value="CADMIUM/ZINC-TRANSPORTING ATPASE HMA2-RELATED"/>
    <property type="match status" value="1"/>
</dbReference>
<dbReference type="PRINTS" id="PR00119">
    <property type="entry name" value="CATATPASE"/>
</dbReference>
<feature type="transmembrane region" description="Helical" evidence="10">
    <location>
        <begin position="254"/>
        <end position="273"/>
    </location>
</feature>
<dbReference type="GO" id="GO:0005524">
    <property type="term" value="F:ATP binding"/>
    <property type="evidence" value="ECO:0007669"/>
    <property type="project" value="UniProtKB-UniRule"/>
</dbReference>
<keyword evidence="4 10" id="KW-0479">Metal-binding</keyword>
<comment type="similarity">
    <text evidence="2 10">Belongs to the cation transport ATPase (P-type) (TC 3.A.3) family. Type IB subfamily.</text>
</comment>
<feature type="domain" description="P-type ATPase A" evidence="11">
    <location>
        <begin position="140"/>
        <end position="237"/>
    </location>
</feature>
<dbReference type="InterPro" id="IPR001757">
    <property type="entry name" value="P_typ_ATPase"/>
</dbReference>
<dbReference type="SUPFAM" id="SSF81665">
    <property type="entry name" value="Calcium ATPase, transmembrane domain M"/>
    <property type="match status" value="1"/>
</dbReference>
<dbReference type="HOGENOM" id="CLU_001771_6_3_0"/>
<dbReference type="GO" id="GO:0016887">
    <property type="term" value="F:ATP hydrolysis activity"/>
    <property type="evidence" value="ECO:0007669"/>
    <property type="project" value="InterPro"/>
</dbReference>
<evidence type="ECO:0000256" key="8">
    <source>
        <dbReference type="ARBA" id="ARBA00039097"/>
    </source>
</evidence>